<gene>
    <name evidence="1" type="ORF">GCM10010873_26480</name>
</gene>
<dbReference type="EMBL" id="BSPP01000010">
    <property type="protein sequence ID" value="GLS87674.1"/>
    <property type="molecule type" value="Genomic_DNA"/>
</dbReference>
<dbReference type="PRINTS" id="PR00313">
    <property type="entry name" value="CABNDNGRPT"/>
</dbReference>
<keyword evidence="2" id="KW-1185">Reference proteome</keyword>
<dbReference type="InterPro" id="IPR001343">
    <property type="entry name" value="Hemolysn_Ca-bd"/>
</dbReference>
<sequence>MGRQITLTQGNDTFNQSAVSDNSALQIFGLGGNDTIVLDRTDDLGGSNRVDAGAGNDGVVNRKEFGNVILLGEGNDTYVGLGFGSFDTDRLDQVFGGIGADTFAVQTFKSQYFGETGNDLFHSVGRSNTFHGGTGQDTISYLPRSDETTSGVTVDLLAGLTQTSATRQERLISIEHVIGSSNNDEIFGSNVANRLTGGFGFDLLTGRGGADQFIFKSAADCRISATQADIIIDFSRADNDKVNLLTIDANVHVAGNQAFNFVTTGFTRNAGELRFDGDFVLGDLNGDGRADFRILMNEISTMQASDFVL</sequence>
<organism evidence="1 2">
    <name type="scientific">Cypionkella aquatica</name>
    <dbReference type="NCBI Taxonomy" id="1756042"/>
    <lineage>
        <taxon>Bacteria</taxon>
        <taxon>Pseudomonadati</taxon>
        <taxon>Pseudomonadota</taxon>
        <taxon>Alphaproteobacteria</taxon>
        <taxon>Rhodobacterales</taxon>
        <taxon>Paracoccaceae</taxon>
        <taxon>Cypionkella</taxon>
    </lineage>
</organism>
<dbReference type="SUPFAM" id="SSF51120">
    <property type="entry name" value="beta-Roll"/>
    <property type="match status" value="1"/>
</dbReference>
<dbReference type="AlphaFoldDB" id="A0AA37TU74"/>
<comment type="caution">
    <text evidence="1">The sequence shown here is derived from an EMBL/GenBank/DDBJ whole genome shotgun (WGS) entry which is preliminary data.</text>
</comment>
<proteinExistence type="predicted"/>
<reference evidence="1 2" key="1">
    <citation type="journal article" date="2014" name="Int. J. Syst. Evol. Microbiol.">
        <title>Complete genome sequence of Corynebacterium casei LMG S-19264T (=DSM 44701T), isolated from a smear-ripened cheese.</title>
        <authorList>
            <consortium name="US DOE Joint Genome Institute (JGI-PGF)"/>
            <person name="Walter F."/>
            <person name="Albersmeier A."/>
            <person name="Kalinowski J."/>
            <person name="Ruckert C."/>
        </authorList>
    </citation>
    <scope>NUCLEOTIDE SEQUENCE [LARGE SCALE GENOMIC DNA]</scope>
    <source>
        <strain evidence="1 2">NBRC 111766</strain>
    </source>
</reference>
<dbReference type="InterPro" id="IPR011049">
    <property type="entry name" value="Serralysin-like_metalloprot_C"/>
</dbReference>
<protein>
    <submittedName>
        <fullName evidence="1">Hemolysin</fullName>
    </submittedName>
</protein>
<dbReference type="Pfam" id="PF00353">
    <property type="entry name" value="HemolysinCabind"/>
    <property type="match status" value="2"/>
</dbReference>
<dbReference type="GO" id="GO:0005509">
    <property type="term" value="F:calcium ion binding"/>
    <property type="evidence" value="ECO:0007669"/>
    <property type="project" value="InterPro"/>
</dbReference>
<dbReference type="Gene3D" id="2.150.10.10">
    <property type="entry name" value="Serralysin-like metalloprotease, C-terminal"/>
    <property type="match status" value="1"/>
</dbReference>
<name>A0AA37TU74_9RHOB</name>
<evidence type="ECO:0000313" key="2">
    <source>
        <dbReference type="Proteomes" id="UP001157355"/>
    </source>
</evidence>
<dbReference type="RefSeq" id="WP_284325848.1">
    <property type="nucleotide sequence ID" value="NZ_BSPP01000010.1"/>
</dbReference>
<dbReference type="Proteomes" id="UP001157355">
    <property type="component" value="Unassembled WGS sequence"/>
</dbReference>
<accession>A0AA37TU74</accession>
<evidence type="ECO:0000313" key="1">
    <source>
        <dbReference type="EMBL" id="GLS87674.1"/>
    </source>
</evidence>